<dbReference type="InterPro" id="IPR056884">
    <property type="entry name" value="NPHP3-like_N"/>
</dbReference>
<dbReference type="PANTHER" id="PTHR10039">
    <property type="entry name" value="AMELOGENIN"/>
    <property type="match status" value="1"/>
</dbReference>
<dbReference type="SUPFAM" id="SSF52540">
    <property type="entry name" value="P-loop containing nucleoside triphosphate hydrolases"/>
    <property type="match status" value="1"/>
</dbReference>
<accession>A0AAD7DJ79</accession>
<evidence type="ECO:0000313" key="4">
    <source>
        <dbReference type="EMBL" id="KAJ7693024.1"/>
    </source>
</evidence>
<comment type="caution">
    <text evidence="4">The sequence shown here is derived from an EMBL/GenBank/DDBJ whole genome shotgun (WGS) entry which is preliminary data.</text>
</comment>
<sequence>MERLRSGKKRSSARRPGTPSPPHTPTPEYQPGITDIRTDPSEQLDSQPPADNLPVADREASNRTESVVNIIVDSLAQAAEICEKIANVVDKAPLIAPLAALVSTILKTCKEIKDTYEHRNNLFKRIEWIAADLHGTIMRMETTQYTDDSTGRLKADIEEYVGLFKKASALLSDFDTQGKLKTTVNHKDWESKLAALDRELDSFAGQFNTKRGTDLQIGQSAICKKVDEVQVLALANKLHKWLQSPPDMGLKHHATQQLHHEGTGTWFLDGPQFIEWRKTPGSLWIEGKSGAGKSVLSSTVIEKLLASSNPNSAEAYAVGYFYFDFRKNETQLVETMLRSIILQLSKQSPQPYTTLDQQYANRKGVTPIYDNLRDVLDKLLSELGRTYIVLDALDECKEPDRLIHFIWTFQNRTTSPLHLLFTSQSRTDFTAAFKGLPHTLLEPATTQDDIIGFVDSELRSPKLPRSWWTRAMESACLLLELSGRKFDENPDTVLAKLPSDLFEIYGRFLEGIHTANWLHIGRVLRWILFSGRPLTLIELEETLVFDFHAHEHVFEPTKRRNYANRACELLEGLVTVDMAPSTHNKDPSLVVTLAHASVADYLMSPAFTKQYNCDLSTAPSHTFIAQTCIGYLLHFADNPLNETTFPDYPLS</sequence>
<evidence type="ECO:0000259" key="3">
    <source>
        <dbReference type="Pfam" id="PF24883"/>
    </source>
</evidence>
<dbReference type="InterPro" id="IPR059179">
    <property type="entry name" value="MLKL-like_MCAfunc"/>
</dbReference>
<dbReference type="AlphaFoldDB" id="A0AAD7DJ79"/>
<organism evidence="4 5">
    <name type="scientific">Mycena rosella</name>
    <name type="common">Pink bonnet</name>
    <name type="synonym">Agaricus rosellus</name>
    <dbReference type="NCBI Taxonomy" id="1033263"/>
    <lineage>
        <taxon>Eukaryota</taxon>
        <taxon>Fungi</taxon>
        <taxon>Dikarya</taxon>
        <taxon>Basidiomycota</taxon>
        <taxon>Agaricomycotina</taxon>
        <taxon>Agaricomycetes</taxon>
        <taxon>Agaricomycetidae</taxon>
        <taxon>Agaricales</taxon>
        <taxon>Marasmiineae</taxon>
        <taxon>Mycenaceae</taxon>
        <taxon>Mycena</taxon>
    </lineage>
</organism>
<feature type="domain" description="Nephrocystin 3-like N-terminal" evidence="3">
    <location>
        <begin position="262"/>
        <end position="423"/>
    </location>
</feature>
<keyword evidence="1" id="KW-0677">Repeat</keyword>
<keyword evidence="5" id="KW-1185">Reference proteome</keyword>
<dbReference type="Gene3D" id="3.40.50.300">
    <property type="entry name" value="P-loop containing nucleotide triphosphate hydrolases"/>
    <property type="match status" value="1"/>
</dbReference>
<evidence type="ECO:0000256" key="2">
    <source>
        <dbReference type="SAM" id="MobiDB-lite"/>
    </source>
</evidence>
<dbReference type="CDD" id="cd21037">
    <property type="entry name" value="MLKL_NTD"/>
    <property type="match status" value="1"/>
</dbReference>
<evidence type="ECO:0000313" key="5">
    <source>
        <dbReference type="Proteomes" id="UP001221757"/>
    </source>
</evidence>
<feature type="region of interest" description="Disordered" evidence="2">
    <location>
        <begin position="1"/>
        <end position="60"/>
    </location>
</feature>
<dbReference type="EMBL" id="JARKIE010000048">
    <property type="protein sequence ID" value="KAJ7693024.1"/>
    <property type="molecule type" value="Genomic_DNA"/>
</dbReference>
<proteinExistence type="predicted"/>
<feature type="compositionally biased region" description="Basic residues" evidence="2">
    <location>
        <begin position="1"/>
        <end position="13"/>
    </location>
</feature>
<reference evidence="4" key="1">
    <citation type="submission" date="2023-03" db="EMBL/GenBank/DDBJ databases">
        <title>Massive genome expansion in bonnet fungi (Mycena s.s.) driven by repeated elements and novel gene families across ecological guilds.</title>
        <authorList>
            <consortium name="Lawrence Berkeley National Laboratory"/>
            <person name="Harder C.B."/>
            <person name="Miyauchi S."/>
            <person name="Viragh M."/>
            <person name="Kuo A."/>
            <person name="Thoen E."/>
            <person name="Andreopoulos B."/>
            <person name="Lu D."/>
            <person name="Skrede I."/>
            <person name="Drula E."/>
            <person name="Henrissat B."/>
            <person name="Morin E."/>
            <person name="Kohler A."/>
            <person name="Barry K."/>
            <person name="LaButti K."/>
            <person name="Morin E."/>
            <person name="Salamov A."/>
            <person name="Lipzen A."/>
            <person name="Mereny Z."/>
            <person name="Hegedus B."/>
            <person name="Baldrian P."/>
            <person name="Stursova M."/>
            <person name="Weitz H."/>
            <person name="Taylor A."/>
            <person name="Grigoriev I.V."/>
            <person name="Nagy L.G."/>
            <person name="Martin F."/>
            <person name="Kauserud H."/>
        </authorList>
    </citation>
    <scope>NUCLEOTIDE SEQUENCE</scope>
    <source>
        <strain evidence="4">CBHHK067</strain>
    </source>
</reference>
<dbReference type="Proteomes" id="UP001221757">
    <property type="component" value="Unassembled WGS sequence"/>
</dbReference>
<protein>
    <recommendedName>
        <fullName evidence="3">Nephrocystin 3-like N-terminal domain-containing protein</fullName>
    </recommendedName>
</protein>
<dbReference type="InterPro" id="IPR027417">
    <property type="entry name" value="P-loop_NTPase"/>
</dbReference>
<dbReference type="PANTHER" id="PTHR10039:SF16">
    <property type="entry name" value="GPI INOSITOL-DEACYLASE"/>
    <property type="match status" value="1"/>
</dbReference>
<evidence type="ECO:0000256" key="1">
    <source>
        <dbReference type="ARBA" id="ARBA00022737"/>
    </source>
</evidence>
<dbReference type="Pfam" id="PF24883">
    <property type="entry name" value="NPHP3_N"/>
    <property type="match status" value="1"/>
</dbReference>
<gene>
    <name evidence="4" type="ORF">B0H17DRAFT_1179119</name>
</gene>
<name>A0AAD7DJ79_MYCRO</name>